<evidence type="ECO:0000313" key="1">
    <source>
        <dbReference type="EMBL" id="QDY92652.1"/>
    </source>
</evidence>
<protein>
    <submittedName>
        <fullName evidence="1">Uncharacterized protein</fullName>
    </submittedName>
</protein>
<reference evidence="1" key="1">
    <citation type="submission" date="2019-04" db="EMBL/GenBank/DDBJ databases">
        <title>Deep-cultivation of Planctomycetes uncovers their unique biology.</title>
        <authorList>
            <person name="Wiegand S."/>
            <person name="Meyerdierks A."/>
            <person name="Amann R."/>
            <person name="Jogler C."/>
        </authorList>
    </citation>
    <scope>NUCLEOTIDE SEQUENCE</scope>
</reference>
<organism evidence="1">
    <name type="scientific">uncultured Planctomycetota bacterium</name>
    <dbReference type="NCBI Taxonomy" id="120965"/>
    <lineage>
        <taxon>Bacteria</taxon>
        <taxon>Pseudomonadati</taxon>
        <taxon>Planctomycetota</taxon>
        <taxon>environmental samples</taxon>
    </lineage>
</organism>
<gene>
    <name evidence="1" type="ORF">fos2004AM_00021</name>
</gene>
<accession>A0A5B8KBE4</accession>
<sequence>MGDVASPSGEPFEPAGMQGVYLVPIELLEQHTLPWFINGRPVRAWAPHPEHEDLLYLTTEHPELLSFLPEPYVEAD</sequence>
<proteinExistence type="predicted"/>
<dbReference type="EMBL" id="MK801296">
    <property type="protein sequence ID" value="QDY92652.1"/>
    <property type="molecule type" value="Genomic_DNA"/>
</dbReference>
<dbReference type="AlphaFoldDB" id="A0A5B8KBE4"/>
<name>A0A5B8KBE4_9BACT</name>